<accession>A0A371EP80</accession>
<feature type="non-terminal residue" evidence="2">
    <location>
        <position position="1"/>
    </location>
</feature>
<gene>
    <name evidence="2" type="ORF">CR513_53217</name>
</gene>
<keyword evidence="3" id="KW-1185">Reference proteome</keyword>
<dbReference type="InterPro" id="IPR012337">
    <property type="entry name" value="RNaseH-like_sf"/>
</dbReference>
<dbReference type="EMBL" id="QJKJ01012803">
    <property type="protein sequence ID" value="RDX67863.1"/>
    <property type="molecule type" value="Genomic_DNA"/>
</dbReference>
<dbReference type="OrthoDB" id="1749397at2759"/>
<dbReference type="GO" id="GO:0003676">
    <property type="term" value="F:nucleic acid binding"/>
    <property type="evidence" value="ECO:0007669"/>
    <property type="project" value="InterPro"/>
</dbReference>
<feature type="region of interest" description="Disordered" evidence="1">
    <location>
        <begin position="1"/>
        <end position="20"/>
    </location>
</feature>
<dbReference type="InterPro" id="IPR039537">
    <property type="entry name" value="Retrotran_Ty1/copia-like"/>
</dbReference>
<protein>
    <recommendedName>
        <fullName evidence="4">Integrase catalytic domain-containing protein</fullName>
    </recommendedName>
</protein>
<dbReference type="Gene3D" id="3.30.420.10">
    <property type="entry name" value="Ribonuclease H-like superfamily/Ribonuclease H"/>
    <property type="match status" value="1"/>
</dbReference>
<reference evidence="2" key="1">
    <citation type="submission" date="2018-05" db="EMBL/GenBank/DDBJ databases">
        <title>Draft genome of Mucuna pruriens seed.</title>
        <authorList>
            <person name="Nnadi N.E."/>
            <person name="Vos R."/>
            <person name="Hasami M.H."/>
            <person name="Devisetty U.K."/>
            <person name="Aguiy J.C."/>
        </authorList>
    </citation>
    <scope>NUCLEOTIDE SEQUENCE [LARGE SCALE GENOMIC DNA]</scope>
    <source>
        <strain evidence="2">JCA_2017</strain>
    </source>
</reference>
<dbReference type="Proteomes" id="UP000257109">
    <property type="component" value="Unassembled WGS sequence"/>
</dbReference>
<evidence type="ECO:0000313" key="3">
    <source>
        <dbReference type="Proteomes" id="UP000257109"/>
    </source>
</evidence>
<dbReference type="AlphaFoldDB" id="A0A371EP80"/>
<dbReference type="PANTHER" id="PTHR42648">
    <property type="entry name" value="TRANSPOSASE, PUTATIVE-RELATED"/>
    <property type="match status" value="1"/>
</dbReference>
<feature type="compositionally biased region" description="Basic residues" evidence="1">
    <location>
        <begin position="1"/>
        <end position="11"/>
    </location>
</feature>
<dbReference type="InterPro" id="IPR036397">
    <property type="entry name" value="RNaseH_sf"/>
</dbReference>
<name>A0A371EP80_MUCPR</name>
<evidence type="ECO:0008006" key="4">
    <source>
        <dbReference type="Google" id="ProtNLM"/>
    </source>
</evidence>
<dbReference type="PANTHER" id="PTHR42648:SF28">
    <property type="entry name" value="TRANSPOSON-ENCODED PROTEIN WITH RIBONUCLEASE H-LIKE AND RETROVIRUS ZINC FINGER-LIKE DOMAINS"/>
    <property type="match status" value="1"/>
</dbReference>
<proteinExistence type="predicted"/>
<sequence length="121" mass="14879">MLRRPKKRRNKDPKELQKDETKLRRTNFLTICNRCRKYGHKKITYNKSATRSIQLLEIVHTHICDSFYVNSFGKKRYFITFIDDYSRYDYVYILHKKSQVVNVLEIYLNEVEKQLDRKIKR</sequence>
<evidence type="ECO:0000313" key="2">
    <source>
        <dbReference type="EMBL" id="RDX67863.1"/>
    </source>
</evidence>
<organism evidence="2 3">
    <name type="scientific">Mucuna pruriens</name>
    <name type="common">Velvet bean</name>
    <name type="synonym">Dolichos pruriens</name>
    <dbReference type="NCBI Taxonomy" id="157652"/>
    <lineage>
        <taxon>Eukaryota</taxon>
        <taxon>Viridiplantae</taxon>
        <taxon>Streptophyta</taxon>
        <taxon>Embryophyta</taxon>
        <taxon>Tracheophyta</taxon>
        <taxon>Spermatophyta</taxon>
        <taxon>Magnoliopsida</taxon>
        <taxon>eudicotyledons</taxon>
        <taxon>Gunneridae</taxon>
        <taxon>Pentapetalae</taxon>
        <taxon>rosids</taxon>
        <taxon>fabids</taxon>
        <taxon>Fabales</taxon>
        <taxon>Fabaceae</taxon>
        <taxon>Papilionoideae</taxon>
        <taxon>50 kb inversion clade</taxon>
        <taxon>NPAAA clade</taxon>
        <taxon>indigoferoid/millettioid clade</taxon>
        <taxon>Phaseoleae</taxon>
        <taxon>Mucuna</taxon>
    </lineage>
</organism>
<dbReference type="STRING" id="157652.A0A371EP80"/>
<comment type="caution">
    <text evidence="2">The sequence shown here is derived from an EMBL/GenBank/DDBJ whole genome shotgun (WGS) entry which is preliminary data.</text>
</comment>
<dbReference type="SUPFAM" id="SSF53098">
    <property type="entry name" value="Ribonuclease H-like"/>
    <property type="match status" value="1"/>
</dbReference>
<evidence type="ECO:0000256" key="1">
    <source>
        <dbReference type="SAM" id="MobiDB-lite"/>
    </source>
</evidence>